<feature type="domain" description="HIRAN" evidence="3">
    <location>
        <begin position="4"/>
        <end position="117"/>
    </location>
</feature>
<evidence type="ECO:0000313" key="5">
    <source>
        <dbReference type="Proteomes" id="UP001222275"/>
    </source>
</evidence>
<dbReference type="Proteomes" id="UP001222275">
    <property type="component" value="Chromosome"/>
</dbReference>
<organism evidence="4 5">
    <name type="scientific">Thiomicrorhabdus lithotrophica</name>
    <dbReference type="NCBI Taxonomy" id="2949997"/>
    <lineage>
        <taxon>Bacteria</taxon>
        <taxon>Pseudomonadati</taxon>
        <taxon>Pseudomonadota</taxon>
        <taxon>Gammaproteobacteria</taxon>
        <taxon>Thiotrichales</taxon>
        <taxon>Piscirickettsiaceae</taxon>
        <taxon>Thiomicrorhabdus</taxon>
    </lineage>
</organism>
<evidence type="ECO:0000256" key="1">
    <source>
        <dbReference type="ARBA" id="ARBA00022723"/>
    </source>
</evidence>
<protein>
    <submittedName>
        <fullName evidence="4">HIRAN domain-containing protein</fullName>
    </submittedName>
</protein>
<evidence type="ECO:0000256" key="2">
    <source>
        <dbReference type="ARBA" id="ARBA00022801"/>
    </source>
</evidence>
<gene>
    <name evidence="4" type="ORF">NR989_08610</name>
</gene>
<dbReference type="Gene3D" id="3.30.70.2330">
    <property type="match status" value="1"/>
</dbReference>
<proteinExistence type="predicted"/>
<dbReference type="Pfam" id="PF08797">
    <property type="entry name" value="HIRAN"/>
    <property type="match status" value="1"/>
</dbReference>
<evidence type="ECO:0000313" key="4">
    <source>
        <dbReference type="EMBL" id="WEJ62073.1"/>
    </source>
</evidence>
<dbReference type="InterPro" id="IPR014905">
    <property type="entry name" value="HIRAN"/>
</dbReference>
<dbReference type="EMBL" id="CP102381">
    <property type="protein sequence ID" value="WEJ62073.1"/>
    <property type="molecule type" value="Genomic_DNA"/>
</dbReference>
<keyword evidence="2" id="KW-0378">Hydrolase</keyword>
<dbReference type="RefSeq" id="WP_275594330.1">
    <property type="nucleotide sequence ID" value="NZ_CP102381.1"/>
</dbReference>
<accession>A0ABY8CD69</accession>
<evidence type="ECO:0000259" key="3">
    <source>
        <dbReference type="Pfam" id="PF08797"/>
    </source>
</evidence>
<keyword evidence="1" id="KW-0479">Metal-binding</keyword>
<keyword evidence="5" id="KW-1185">Reference proteome</keyword>
<reference evidence="4 5" key="1">
    <citation type="submission" date="2022-06" db="EMBL/GenBank/DDBJ databases">
        <title>Thiomicrohabdus sp. nov, an obligately chemolithoautotrophic, sulfur-oxidizing bacterium isolated from beach of Guanyin Mountain. Amoy.</title>
        <authorList>
            <person name="Zhu H."/>
        </authorList>
    </citation>
    <scope>NUCLEOTIDE SEQUENCE [LARGE SCALE GENOMIC DNA]</scope>
    <source>
        <strain evidence="4 5">XGS-01</strain>
    </source>
</reference>
<sequence>MKRRIQFPVKGSFYYSADMAMDLSLLHPDEPLKFQLEPDNIYDQNAVQIWLPKSVQACFEVNDSNEDAVISHGLLLGYVPRTLAPKITFYIRHQDSLEVTVRRCARLGKQIEIDCQVTINQAWLHYLNLMIHATIVTQLHRLKRFKQRLFFK</sequence>
<name>A0ABY8CD69_9GAMM</name>